<sequence>MSTHTIDILRTHHREAVMATIDIVQRVSTSDLERPTPCSDWNLLELLAHMTAQHRGFAAAAHGAGADPAVWETSAVIDAVAADPAGSYAAAACELLTAIAEDETLAVPFELPDFGKGAVFPFEQAIGFHFVDYVVHGWDVARAIRIPFKLPDNVIDAALVLGLQVPRGAYRTGAAAPFGPALDQVPDGTGFDRLLRHLGRSPGWSSANKQPA</sequence>
<evidence type="ECO:0000259" key="1">
    <source>
        <dbReference type="Pfam" id="PF11716"/>
    </source>
</evidence>
<evidence type="ECO:0000313" key="3">
    <source>
        <dbReference type="Proteomes" id="UP000091914"/>
    </source>
</evidence>
<dbReference type="RefSeq" id="WP_064885116.1">
    <property type="nucleotide sequence ID" value="NZ_LZSX01000090.1"/>
</dbReference>
<dbReference type="Pfam" id="PF11716">
    <property type="entry name" value="MDMPI_N"/>
    <property type="match status" value="1"/>
</dbReference>
<evidence type="ECO:0000313" key="2">
    <source>
        <dbReference type="EMBL" id="OBB79855.1"/>
    </source>
</evidence>
<dbReference type="SUPFAM" id="SSF109854">
    <property type="entry name" value="DinB/YfiT-like putative metalloenzymes"/>
    <property type="match status" value="1"/>
</dbReference>
<feature type="domain" description="Mycothiol-dependent maleylpyruvate isomerase metal-binding" evidence="1">
    <location>
        <begin position="15"/>
        <end position="141"/>
    </location>
</feature>
<dbReference type="NCBIfam" id="TIGR03086">
    <property type="entry name" value="TIGR03086 family metal-binding protein"/>
    <property type="match status" value="1"/>
</dbReference>
<comment type="caution">
    <text evidence="2">The sequence shown here is derived from an EMBL/GenBank/DDBJ whole genome shotgun (WGS) entry which is preliminary data.</text>
</comment>
<name>A0A1A0V9C5_9MYCO</name>
<protein>
    <submittedName>
        <fullName evidence="2">TIGR03086 family protein</fullName>
    </submittedName>
</protein>
<dbReference type="NCBIfam" id="TIGR03083">
    <property type="entry name" value="maleylpyruvate isomerase family mycothiol-dependent enzyme"/>
    <property type="match status" value="1"/>
</dbReference>
<dbReference type="InterPro" id="IPR034660">
    <property type="entry name" value="DinB/YfiT-like"/>
</dbReference>
<organism evidence="2 3">
    <name type="scientific">Mycobacterium colombiense</name>
    <dbReference type="NCBI Taxonomy" id="339268"/>
    <lineage>
        <taxon>Bacteria</taxon>
        <taxon>Bacillati</taxon>
        <taxon>Actinomycetota</taxon>
        <taxon>Actinomycetes</taxon>
        <taxon>Mycobacteriales</taxon>
        <taxon>Mycobacteriaceae</taxon>
        <taxon>Mycobacterium</taxon>
        <taxon>Mycobacterium avium complex (MAC)</taxon>
    </lineage>
</organism>
<accession>A0A1A0V9C5</accession>
<dbReference type="OrthoDB" id="5185819at2"/>
<gene>
    <name evidence="2" type="ORF">A5760_20145</name>
</gene>
<dbReference type="InterPro" id="IPR017520">
    <property type="entry name" value="CHP03086"/>
</dbReference>
<dbReference type="GO" id="GO:0046872">
    <property type="term" value="F:metal ion binding"/>
    <property type="evidence" value="ECO:0007669"/>
    <property type="project" value="InterPro"/>
</dbReference>
<dbReference type="Proteomes" id="UP000091914">
    <property type="component" value="Unassembled WGS sequence"/>
</dbReference>
<proteinExistence type="predicted"/>
<dbReference type="InterPro" id="IPR017517">
    <property type="entry name" value="Maleyloyr_isom"/>
</dbReference>
<dbReference type="EMBL" id="LZSX01000090">
    <property type="protein sequence ID" value="OBB79855.1"/>
    <property type="molecule type" value="Genomic_DNA"/>
</dbReference>
<dbReference type="InterPro" id="IPR024344">
    <property type="entry name" value="MDMPI_metal-binding"/>
</dbReference>
<dbReference type="AlphaFoldDB" id="A0A1A0V9C5"/>
<reference evidence="2 3" key="1">
    <citation type="submission" date="2016-06" db="EMBL/GenBank/DDBJ databases">
        <authorList>
            <person name="Kjaerup R.B."/>
            <person name="Dalgaard T.S."/>
            <person name="Juul-Madsen H.R."/>
        </authorList>
    </citation>
    <scope>NUCLEOTIDE SEQUENCE [LARGE SCALE GENOMIC DNA]</scope>
    <source>
        <strain evidence="2 3">852002-51834_SCH5396731</strain>
    </source>
</reference>
<dbReference type="Gene3D" id="1.20.120.450">
    <property type="entry name" value="dinb family like domain"/>
    <property type="match status" value="1"/>
</dbReference>